<name>A0ABV7C5L0_9PROT</name>
<protein>
    <submittedName>
        <fullName evidence="7">O-antigen ligase family protein</fullName>
    </submittedName>
</protein>
<evidence type="ECO:0000256" key="2">
    <source>
        <dbReference type="ARBA" id="ARBA00022692"/>
    </source>
</evidence>
<comment type="caution">
    <text evidence="7">The sequence shown here is derived from an EMBL/GenBank/DDBJ whole genome shotgun (WGS) entry which is preliminary data.</text>
</comment>
<feature type="transmembrane region" description="Helical" evidence="5">
    <location>
        <begin position="112"/>
        <end position="137"/>
    </location>
</feature>
<evidence type="ECO:0000256" key="1">
    <source>
        <dbReference type="ARBA" id="ARBA00004141"/>
    </source>
</evidence>
<feature type="transmembrane region" description="Helical" evidence="5">
    <location>
        <begin position="56"/>
        <end position="77"/>
    </location>
</feature>
<dbReference type="InterPro" id="IPR007016">
    <property type="entry name" value="O-antigen_ligase-rel_domated"/>
</dbReference>
<keyword evidence="3 5" id="KW-1133">Transmembrane helix</keyword>
<dbReference type="RefSeq" id="WP_246603308.1">
    <property type="nucleotide sequence ID" value="NZ_JAFNJS010000012.1"/>
</dbReference>
<dbReference type="Pfam" id="PF04932">
    <property type="entry name" value="Wzy_C"/>
    <property type="match status" value="1"/>
</dbReference>
<dbReference type="GO" id="GO:0016874">
    <property type="term" value="F:ligase activity"/>
    <property type="evidence" value="ECO:0007669"/>
    <property type="project" value="UniProtKB-KW"/>
</dbReference>
<reference evidence="8" key="1">
    <citation type="journal article" date="2019" name="Int. J. Syst. Evol. Microbiol.">
        <title>The Global Catalogue of Microorganisms (GCM) 10K type strain sequencing project: providing services to taxonomists for standard genome sequencing and annotation.</title>
        <authorList>
            <consortium name="The Broad Institute Genomics Platform"/>
            <consortium name="The Broad Institute Genome Sequencing Center for Infectious Disease"/>
            <person name="Wu L."/>
            <person name="Ma J."/>
        </authorList>
    </citation>
    <scope>NUCLEOTIDE SEQUENCE [LARGE SCALE GENOMIC DNA]</scope>
    <source>
        <strain evidence="8">CGMCC 1.16855</strain>
    </source>
</reference>
<feature type="transmembrane region" description="Helical" evidence="5">
    <location>
        <begin position="328"/>
        <end position="348"/>
    </location>
</feature>
<keyword evidence="8" id="KW-1185">Reference proteome</keyword>
<sequence length="443" mass="47148">MALAVSLCGYAIFGKGFAYLGLAPLYIGEILLGLGVLVLLFSGCLYGTLTNLPNLLLAVLCLWGVIRTVPYIGIHGIDALRDSVLLLYGAFAFIACGLLLQRPGRLPLILGLFSTFALIFGSYALVPYALALVPQLVPTWPGSGLPLVLLRPGEVAVHLAGATVFALLFFQRVNWLWLLLLLAGIGMTAGQSRGGMLAIALPVGCAILASGKTLDALKALGVALVLAGAASVAADGLELGATTREVSLEQIMLNVLSIFSDTSEAGLDGTKLWRLRWWDDILGYTVHGQYFWTGKGFGISLAESDGYQGTVVPGTPILRSPHNAHMTILARTGVPGLVLWLAMLASWFGMMGRSMLLARQRGEPAWFRLFLFLACYLASILVNASFDVAIEGPMLGIWFWVLLGLGSGSAMIYRAQSRGGAASMPRRVLQRRAADGDGPDRPG</sequence>
<dbReference type="EMBL" id="JBHRSB010000012">
    <property type="protein sequence ID" value="MFC3003555.1"/>
    <property type="molecule type" value="Genomic_DNA"/>
</dbReference>
<keyword evidence="7" id="KW-0436">Ligase</keyword>
<dbReference type="PANTHER" id="PTHR37422">
    <property type="entry name" value="TEICHURONIC ACID BIOSYNTHESIS PROTEIN TUAE"/>
    <property type="match status" value="1"/>
</dbReference>
<dbReference type="InterPro" id="IPR051533">
    <property type="entry name" value="WaaL-like"/>
</dbReference>
<feature type="domain" description="O-antigen ligase-related" evidence="6">
    <location>
        <begin position="179"/>
        <end position="341"/>
    </location>
</feature>
<gene>
    <name evidence="7" type="ORF">ACFOD3_26915</name>
</gene>
<evidence type="ECO:0000256" key="5">
    <source>
        <dbReference type="SAM" id="Phobius"/>
    </source>
</evidence>
<evidence type="ECO:0000259" key="6">
    <source>
        <dbReference type="Pfam" id="PF04932"/>
    </source>
</evidence>
<dbReference type="Proteomes" id="UP001595420">
    <property type="component" value="Unassembled WGS sequence"/>
</dbReference>
<evidence type="ECO:0000313" key="7">
    <source>
        <dbReference type="EMBL" id="MFC3003555.1"/>
    </source>
</evidence>
<dbReference type="PANTHER" id="PTHR37422:SF13">
    <property type="entry name" value="LIPOPOLYSACCHARIDE BIOSYNTHESIS PROTEIN PA4999-RELATED"/>
    <property type="match status" value="1"/>
</dbReference>
<feature type="transmembrane region" description="Helical" evidence="5">
    <location>
        <begin position="30"/>
        <end position="49"/>
    </location>
</feature>
<feature type="transmembrane region" description="Helical" evidence="5">
    <location>
        <begin position="83"/>
        <end position="100"/>
    </location>
</feature>
<feature type="transmembrane region" description="Helical" evidence="5">
    <location>
        <begin position="157"/>
        <end position="182"/>
    </location>
</feature>
<evidence type="ECO:0000256" key="4">
    <source>
        <dbReference type="ARBA" id="ARBA00023136"/>
    </source>
</evidence>
<keyword evidence="4 5" id="KW-0472">Membrane</keyword>
<accession>A0ABV7C5L0</accession>
<keyword evidence="2 5" id="KW-0812">Transmembrane</keyword>
<evidence type="ECO:0000313" key="8">
    <source>
        <dbReference type="Proteomes" id="UP001595420"/>
    </source>
</evidence>
<proteinExistence type="predicted"/>
<organism evidence="7 8">
    <name type="scientific">Falsiroseomonas tokyonensis</name>
    <dbReference type="NCBI Taxonomy" id="430521"/>
    <lineage>
        <taxon>Bacteria</taxon>
        <taxon>Pseudomonadati</taxon>
        <taxon>Pseudomonadota</taxon>
        <taxon>Alphaproteobacteria</taxon>
        <taxon>Acetobacterales</taxon>
        <taxon>Roseomonadaceae</taxon>
        <taxon>Falsiroseomonas</taxon>
    </lineage>
</organism>
<feature type="transmembrane region" description="Helical" evidence="5">
    <location>
        <begin position="396"/>
        <end position="415"/>
    </location>
</feature>
<feature type="transmembrane region" description="Helical" evidence="5">
    <location>
        <begin position="369"/>
        <end position="390"/>
    </location>
</feature>
<evidence type="ECO:0000256" key="3">
    <source>
        <dbReference type="ARBA" id="ARBA00022989"/>
    </source>
</evidence>
<comment type="subcellular location">
    <subcellularLocation>
        <location evidence="1">Membrane</location>
        <topology evidence="1">Multi-pass membrane protein</topology>
    </subcellularLocation>
</comment>